<evidence type="ECO:0000256" key="12">
    <source>
        <dbReference type="ARBA" id="ARBA00023324"/>
    </source>
</evidence>
<dbReference type="InterPro" id="IPR002016">
    <property type="entry name" value="Haem_peroxidase"/>
</dbReference>
<dbReference type="SUPFAM" id="SSF48113">
    <property type="entry name" value="Heme-dependent peroxidases"/>
    <property type="match status" value="1"/>
</dbReference>
<evidence type="ECO:0000256" key="3">
    <source>
        <dbReference type="ARBA" id="ARBA00022559"/>
    </source>
</evidence>
<dbReference type="InterPro" id="IPR019793">
    <property type="entry name" value="Peroxidases_heam-ligand_BS"/>
</dbReference>
<evidence type="ECO:0000256" key="11">
    <source>
        <dbReference type="ARBA" id="ARBA00023283"/>
    </source>
</evidence>
<comment type="subcellular location">
    <subcellularLocation>
        <location evidence="18">Secreted</location>
    </subcellularLocation>
</comment>
<feature type="binding site" evidence="15">
    <location>
        <position position="246"/>
    </location>
    <ligand>
        <name>Ca(2+)</name>
        <dbReference type="ChEBI" id="CHEBI:29108"/>
        <label>2</label>
    </ligand>
</feature>
<dbReference type="PANTHER" id="PTHR31388">
    <property type="entry name" value="PEROXIDASE 72-RELATED"/>
    <property type="match status" value="1"/>
</dbReference>
<dbReference type="CDD" id="cd00693">
    <property type="entry name" value="secretory_peroxidase"/>
    <property type="match status" value="1"/>
</dbReference>
<comment type="similarity">
    <text evidence="2">Belongs to the peroxidase family. Ascorbate peroxidase subfamily.</text>
</comment>
<evidence type="ECO:0000256" key="8">
    <source>
        <dbReference type="ARBA" id="ARBA00023004"/>
    </source>
</evidence>
<evidence type="ECO:0000256" key="16">
    <source>
        <dbReference type="PIRSR" id="PIRSR600823-4"/>
    </source>
</evidence>
<dbReference type="Pfam" id="PF00141">
    <property type="entry name" value="peroxidase"/>
    <property type="match status" value="1"/>
</dbReference>
<accession>A0A6I9R7P7</accession>
<organism evidence="20 21">
    <name type="scientific">Elaeis guineensis var. tenera</name>
    <name type="common">Oil palm</name>
    <dbReference type="NCBI Taxonomy" id="51953"/>
    <lineage>
        <taxon>Eukaryota</taxon>
        <taxon>Viridiplantae</taxon>
        <taxon>Streptophyta</taxon>
        <taxon>Embryophyta</taxon>
        <taxon>Tracheophyta</taxon>
        <taxon>Spermatophyta</taxon>
        <taxon>Magnoliopsida</taxon>
        <taxon>Liliopsida</taxon>
        <taxon>Arecaceae</taxon>
        <taxon>Arecoideae</taxon>
        <taxon>Cocoseae</taxon>
        <taxon>Elaeidinae</taxon>
        <taxon>Elaeis</taxon>
    </lineage>
</organism>
<dbReference type="InterPro" id="IPR033905">
    <property type="entry name" value="Secretory_peroxidase"/>
</dbReference>
<gene>
    <name evidence="21" type="primary">LOC105044787</name>
</gene>
<dbReference type="GO" id="GO:0005576">
    <property type="term" value="C:extracellular region"/>
    <property type="evidence" value="ECO:0007669"/>
    <property type="project" value="UniProtKB-SubCell"/>
</dbReference>
<feature type="binding site" evidence="15">
    <location>
        <position position="241"/>
    </location>
    <ligand>
        <name>Ca(2+)</name>
        <dbReference type="ChEBI" id="CHEBI:29108"/>
        <label>2</label>
    </ligand>
</feature>
<keyword evidence="10" id="KW-0325">Glycoprotein</keyword>
<evidence type="ECO:0000313" key="20">
    <source>
        <dbReference type="Proteomes" id="UP000504607"/>
    </source>
</evidence>
<evidence type="ECO:0000256" key="18">
    <source>
        <dbReference type="RuleBase" id="RU362060"/>
    </source>
</evidence>
<feature type="signal peptide" evidence="18">
    <location>
        <begin position="1"/>
        <end position="23"/>
    </location>
</feature>
<dbReference type="EC" id="1.11.1.7" evidence="18"/>
<dbReference type="InterPro" id="IPR019794">
    <property type="entry name" value="Peroxidases_AS"/>
</dbReference>
<dbReference type="PROSITE" id="PS00435">
    <property type="entry name" value="PEROXIDASE_1"/>
    <property type="match status" value="1"/>
</dbReference>
<dbReference type="OrthoDB" id="2113341at2759"/>
<feature type="binding site" evidence="15">
    <location>
        <position position="69"/>
    </location>
    <ligand>
        <name>Ca(2+)</name>
        <dbReference type="ChEBI" id="CHEBI:29108"/>
        <label>1</label>
    </ligand>
</feature>
<dbReference type="PRINTS" id="PR00458">
    <property type="entry name" value="PEROXIDASE"/>
</dbReference>
<feature type="disulfide bond" evidence="17">
    <location>
        <begin position="200"/>
        <end position="226"/>
    </location>
</feature>
<evidence type="ECO:0000256" key="6">
    <source>
        <dbReference type="ARBA" id="ARBA00022837"/>
    </source>
</evidence>
<dbReference type="AlphaFoldDB" id="A0A6I9R7P7"/>
<dbReference type="PRINTS" id="PR00461">
    <property type="entry name" value="PLPEROXIDASE"/>
</dbReference>
<keyword evidence="12 18" id="KW-0376">Hydrogen peroxide</keyword>
<dbReference type="PROSITE" id="PS50873">
    <property type="entry name" value="PEROXIDASE_4"/>
    <property type="match status" value="1"/>
</dbReference>
<feature type="binding site" evidence="15">
    <location>
        <position position="66"/>
    </location>
    <ligand>
        <name>Ca(2+)</name>
        <dbReference type="ChEBI" id="CHEBI:29108"/>
        <label>1</label>
    </ligand>
</feature>
<feature type="chain" id="PRO_5027164027" description="Peroxidase" evidence="18">
    <location>
        <begin position="24"/>
        <end position="320"/>
    </location>
</feature>
<feature type="domain" description="Plant heme peroxidase family profile" evidence="19">
    <location>
        <begin position="24"/>
        <end position="320"/>
    </location>
</feature>
<feature type="binding site" evidence="15">
    <location>
        <position position="71"/>
    </location>
    <ligand>
        <name>Ca(2+)</name>
        <dbReference type="ChEBI" id="CHEBI:29108"/>
        <label>1</label>
    </ligand>
</feature>
<reference evidence="21" key="1">
    <citation type="submission" date="2025-08" db="UniProtKB">
        <authorList>
            <consortium name="RefSeq"/>
        </authorList>
    </citation>
    <scope>IDENTIFICATION</scope>
</reference>
<evidence type="ECO:0000256" key="10">
    <source>
        <dbReference type="ARBA" id="ARBA00023180"/>
    </source>
</evidence>
<dbReference type="FunFam" id="1.10.420.10:FF:000001">
    <property type="entry name" value="Peroxidase"/>
    <property type="match status" value="1"/>
</dbReference>
<dbReference type="GeneID" id="105044787"/>
<evidence type="ECO:0000256" key="7">
    <source>
        <dbReference type="ARBA" id="ARBA00023002"/>
    </source>
</evidence>
<dbReference type="InterPro" id="IPR010255">
    <property type="entry name" value="Haem_peroxidase_sf"/>
</dbReference>
<feature type="active site" description="Proton acceptor" evidence="13">
    <location>
        <position position="65"/>
    </location>
</feature>
<keyword evidence="6 15" id="KW-0106">Calcium</keyword>
<keyword evidence="11" id="KW-0873">Pyrrolidone carboxylic acid</keyword>
<evidence type="ECO:0000259" key="19">
    <source>
        <dbReference type="PROSITE" id="PS50873"/>
    </source>
</evidence>
<comment type="catalytic activity">
    <reaction evidence="1 18">
        <text>2 a phenolic donor + H2O2 = 2 a phenolic radical donor + 2 H2O</text>
        <dbReference type="Rhea" id="RHEA:56136"/>
        <dbReference type="ChEBI" id="CHEBI:15377"/>
        <dbReference type="ChEBI" id="CHEBI:16240"/>
        <dbReference type="ChEBI" id="CHEBI:139520"/>
        <dbReference type="ChEBI" id="CHEBI:139521"/>
        <dbReference type="EC" id="1.11.1.7"/>
    </reaction>
</comment>
<evidence type="ECO:0000256" key="4">
    <source>
        <dbReference type="ARBA" id="ARBA00022617"/>
    </source>
</evidence>
<evidence type="ECO:0000313" key="21">
    <source>
        <dbReference type="RefSeq" id="XP_010921099.1"/>
    </source>
</evidence>
<dbReference type="PROSITE" id="PS00436">
    <property type="entry name" value="PEROXIDASE_2"/>
    <property type="match status" value="1"/>
</dbReference>
<keyword evidence="18" id="KW-0732">Signal</keyword>
<dbReference type="Gene3D" id="1.10.420.10">
    <property type="entry name" value="Peroxidase, domain 2"/>
    <property type="match status" value="1"/>
</dbReference>
<comment type="cofactor">
    <cofactor evidence="15 18">
        <name>heme b</name>
        <dbReference type="ChEBI" id="CHEBI:60344"/>
    </cofactor>
    <text evidence="15 18">Binds 1 heme b (iron(II)-protoporphyrin IX) group per subunit.</text>
</comment>
<dbReference type="FunFam" id="1.10.520.10:FF:000009">
    <property type="entry name" value="Peroxidase"/>
    <property type="match status" value="1"/>
</dbReference>
<feature type="disulfide bond" evidence="17">
    <location>
        <begin position="121"/>
        <end position="316"/>
    </location>
</feature>
<feature type="binding site" evidence="15">
    <location>
        <position position="194"/>
    </location>
    <ligand>
        <name>Ca(2+)</name>
        <dbReference type="ChEBI" id="CHEBI:29108"/>
        <label>2</label>
    </ligand>
</feature>
<keyword evidence="20" id="KW-1185">Reference proteome</keyword>
<dbReference type="InterPro" id="IPR000823">
    <property type="entry name" value="Peroxidase_pln"/>
</dbReference>
<evidence type="ECO:0000256" key="17">
    <source>
        <dbReference type="PIRSR" id="PIRSR600823-5"/>
    </source>
</evidence>
<keyword evidence="18" id="KW-0964">Secreted</keyword>
<evidence type="ECO:0000256" key="9">
    <source>
        <dbReference type="ARBA" id="ARBA00023157"/>
    </source>
</evidence>
<dbReference type="GO" id="GO:0042744">
    <property type="term" value="P:hydrogen peroxide catabolic process"/>
    <property type="evidence" value="ECO:0007669"/>
    <property type="project" value="UniProtKB-KW"/>
</dbReference>
<evidence type="ECO:0000256" key="13">
    <source>
        <dbReference type="PIRSR" id="PIRSR600823-1"/>
    </source>
</evidence>
<feature type="binding site" evidence="15">
    <location>
        <position position="75"/>
    </location>
    <ligand>
        <name>Ca(2+)</name>
        <dbReference type="ChEBI" id="CHEBI:29108"/>
        <label>1</label>
    </ligand>
</feature>
<dbReference type="RefSeq" id="XP_010921099.1">
    <property type="nucleotide sequence ID" value="XM_010922797.3"/>
</dbReference>
<dbReference type="GO" id="GO:0140825">
    <property type="term" value="F:lactoperoxidase activity"/>
    <property type="evidence" value="ECO:0007669"/>
    <property type="project" value="UniProtKB-EC"/>
</dbReference>
<dbReference type="PANTHER" id="PTHR31388:SF123">
    <property type="entry name" value="PEROXIDASE RIP1"/>
    <property type="match status" value="1"/>
</dbReference>
<dbReference type="Gene3D" id="1.10.520.10">
    <property type="match status" value="1"/>
</dbReference>
<feature type="binding site" evidence="15">
    <location>
        <position position="239"/>
    </location>
    <ligand>
        <name>Ca(2+)</name>
        <dbReference type="ChEBI" id="CHEBI:29108"/>
        <label>2</label>
    </ligand>
</feature>
<comment type="similarity">
    <text evidence="18">Belongs to the peroxidase family. Classical plant (class III) peroxidase subfamily.</text>
</comment>
<comment type="cofactor">
    <cofactor evidence="15 18">
        <name>Ca(2+)</name>
        <dbReference type="ChEBI" id="CHEBI:29108"/>
    </cofactor>
    <text evidence="15 18">Binds 2 calcium ions per subunit.</text>
</comment>
<evidence type="ECO:0000256" key="14">
    <source>
        <dbReference type="PIRSR" id="PIRSR600823-2"/>
    </source>
</evidence>
<evidence type="ECO:0000256" key="2">
    <source>
        <dbReference type="ARBA" id="ARBA00006873"/>
    </source>
</evidence>
<evidence type="ECO:0000256" key="1">
    <source>
        <dbReference type="ARBA" id="ARBA00000189"/>
    </source>
</evidence>
<keyword evidence="8 15" id="KW-0408">Iron</keyword>
<feature type="disulfide bond" evidence="17">
    <location>
        <begin position="34"/>
        <end position="114"/>
    </location>
</feature>
<feature type="disulfide bond" evidence="17">
    <location>
        <begin position="67"/>
        <end position="72"/>
    </location>
</feature>
<keyword evidence="7 18" id="KW-0560">Oxidoreductase</keyword>
<keyword evidence="9 17" id="KW-1015">Disulfide bond</keyword>
<dbReference type="Proteomes" id="UP000504607">
    <property type="component" value="Chromosome 5"/>
</dbReference>
<dbReference type="GO" id="GO:0046872">
    <property type="term" value="F:metal ion binding"/>
    <property type="evidence" value="ECO:0007669"/>
    <property type="project" value="UniProtKB-UniRule"/>
</dbReference>
<evidence type="ECO:0000256" key="5">
    <source>
        <dbReference type="ARBA" id="ARBA00022723"/>
    </source>
</evidence>
<dbReference type="InParanoid" id="A0A6I9R7P7"/>
<keyword evidence="5 15" id="KW-0479">Metal-binding</keyword>
<keyword evidence="3 18" id="KW-0575">Peroxidase</keyword>
<proteinExistence type="inferred from homology"/>
<comment type="function">
    <text evidence="18">Removal of H(2)O(2), oxidation of toxic reductants, biosynthesis and degradation of lignin, suberization, auxin catabolism, response to environmental stresses such as wounding, pathogen attack and oxidative stress.</text>
</comment>
<sequence length="320" mass="34400">MASLYSFLTYSMVILASLFLARAQLDPHFYDKLCPEALPTIRMMVEQAVAREPRMGASLLRLHFHDCFVNGCDGSILLDDTPTFTGEKTAAPNNNSVRGFDVVDSIKAAVNTACKGNVVSCADILAVAARDSVVALGGPSYEVQVGRRDSRTASRDAANNNIPAPTLNFSALLSNFQSHGLSMKDLVVLSGGHTIGQARCTNFRSRLYNETATIDATLASALKPVCPISGGDNNLSPLDQTPTSFDGVYFKGLLQKKGLLHSDQQLFNGDGSGSDGLVLYYGKNPDAFWEDFGVSMLKMGNMSPLTGPVGEIRMDCRKVN</sequence>
<protein>
    <recommendedName>
        <fullName evidence="18">Peroxidase</fullName>
        <ecNumber evidence="18">1.11.1.7</ecNumber>
    </recommendedName>
</protein>
<feature type="binding site" description="axial binding residue" evidence="15">
    <location>
        <position position="193"/>
    </location>
    <ligand>
        <name>heme b</name>
        <dbReference type="ChEBI" id="CHEBI:60344"/>
    </ligand>
    <ligandPart>
        <name>Fe</name>
        <dbReference type="ChEBI" id="CHEBI:18248"/>
    </ligandPart>
</feature>
<feature type="binding site" evidence="15">
    <location>
        <position position="87"/>
    </location>
    <ligand>
        <name>Ca(2+)</name>
        <dbReference type="ChEBI" id="CHEBI:29108"/>
        <label>1</label>
    </ligand>
</feature>
<name>A0A6I9R7P7_ELAGV</name>
<feature type="binding site" evidence="15">
    <location>
        <position position="73"/>
    </location>
    <ligand>
        <name>Ca(2+)</name>
        <dbReference type="ChEBI" id="CHEBI:29108"/>
        <label>1</label>
    </ligand>
</feature>
<feature type="binding site" evidence="14">
    <location>
        <position position="163"/>
    </location>
    <ligand>
        <name>substrate</name>
    </ligand>
</feature>
<dbReference type="GO" id="GO:0006979">
    <property type="term" value="P:response to oxidative stress"/>
    <property type="evidence" value="ECO:0007669"/>
    <property type="project" value="UniProtKB-UniRule"/>
</dbReference>
<dbReference type="KEGG" id="egu:105044787"/>
<feature type="site" description="Transition state stabilizer" evidence="16">
    <location>
        <position position="61"/>
    </location>
</feature>
<dbReference type="GO" id="GO:0020037">
    <property type="term" value="F:heme binding"/>
    <property type="evidence" value="ECO:0007669"/>
    <property type="project" value="UniProtKB-UniRule"/>
</dbReference>
<keyword evidence="4 18" id="KW-0349">Heme</keyword>
<evidence type="ECO:0000256" key="15">
    <source>
        <dbReference type="PIRSR" id="PIRSR600823-3"/>
    </source>
</evidence>